<organism evidence="1 2">
    <name type="scientific">Aspergillus welwitschiae</name>
    <dbReference type="NCBI Taxonomy" id="1341132"/>
    <lineage>
        <taxon>Eukaryota</taxon>
        <taxon>Fungi</taxon>
        <taxon>Dikarya</taxon>
        <taxon>Ascomycota</taxon>
        <taxon>Pezizomycotina</taxon>
        <taxon>Eurotiomycetes</taxon>
        <taxon>Eurotiomycetidae</taxon>
        <taxon>Eurotiales</taxon>
        <taxon>Aspergillaceae</taxon>
        <taxon>Aspergillus</taxon>
        <taxon>Aspergillus subgen. Circumdati</taxon>
    </lineage>
</organism>
<evidence type="ECO:0000313" key="1">
    <source>
        <dbReference type="EMBL" id="RDH35449.1"/>
    </source>
</evidence>
<name>A0A3F3Q8J4_9EURO</name>
<protein>
    <submittedName>
        <fullName evidence="1">Uncharacterized protein</fullName>
    </submittedName>
</protein>
<keyword evidence="2" id="KW-1185">Reference proteome</keyword>
<dbReference type="EMBL" id="KZ852040">
    <property type="protein sequence ID" value="RDH35449.1"/>
    <property type="molecule type" value="Genomic_DNA"/>
</dbReference>
<proteinExistence type="predicted"/>
<dbReference type="RefSeq" id="XP_026628471.1">
    <property type="nucleotide sequence ID" value="XM_026763902.1"/>
</dbReference>
<accession>A0A3F3Q8J4</accession>
<gene>
    <name evidence="1" type="ORF">BDQ94DRAFT_128168</name>
</gene>
<dbReference type="GeneID" id="38132258"/>
<evidence type="ECO:0000313" key="2">
    <source>
        <dbReference type="Proteomes" id="UP000253729"/>
    </source>
</evidence>
<reference evidence="1 2" key="1">
    <citation type="submission" date="2018-07" db="EMBL/GenBank/DDBJ databases">
        <title>The genomes of Aspergillus section Nigri reveals drivers in fungal speciation.</title>
        <authorList>
            <consortium name="DOE Joint Genome Institute"/>
            <person name="Vesth T.C."/>
            <person name="Nybo J."/>
            <person name="Theobald S."/>
            <person name="Brandl J."/>
            <person name="Frisvad J.C."/>
            <person name="Nielsen K.F."/>
            <person name="Lyhne E.K."/>
            <person name="Kogle M.E."/>
            <person name="Kuo A."/>
            <person name="Riley R."/>
            <person name="Clum A."/>
            <person name="Nolan M."/>
            <person name="Lipzen A."/>
            <person name="Salamov A."/>
            <person name="Henrissat B."/>
            <person name="Wiebenga A."/>
            <person name="De vries R.P."/>
            <person name="Grigoriev I.V."/>
            <person name="Mortensen U.H."/>
            <person name="Andersen M.R."/>
            <person name="Baker S.E."/>
        </authorList>
    </citation>
    <scope>NUCLEOTIDE SEQUENCE [LARGE SCALE GENOMIC DNA]</scope>
    <source>
        <strain evidence="1 2">CBS 139.54b</strain>
    </source>
</reference>
<dbReference type="AlphaFoldDB" id="A0A3F3Q8J4"/>
<sequence>MNPDYLHPVRKTYSRCRSSKFSFVDTPRPRPGKDRKLVPSSDIIHLANRCWFDRSRVCFMVTRSIPFLSQGLEPWFGNIFQGEMTGPTLWNCGKLV</sequence>
<dbReference type="Proteomes" id="UP000253729">
    <property type="component" value="Unassembled WGS sequence"/>
</dbReference>